<protein>
    <submittedName>
        <fullName evidence="8">Uncharacterized protein</fullName>
    </submittedName>
</protein>
<dbReference type="InterPro" id="IPR001611">
    <property type="entry name" value="Leu-rich_rpt"/>
</dbReference>
<dbReference type="PROSITE" id="PS50077">
    <property type="entry name" value="HEAT_REPEAT"/>
    <property type="match status" value="1"/>
</dbReference>
<evidence type="ECO:0000256" key="2">
    <source>
        <dbReference type="ARBA" id="ARBA00004496"/>
    </source>
</evidence>
<dbReference type="SMART" id="SM00185">
    <property type="entry name" value="ARM"/>
    <property type="match status" value="9"/>
</dbReference>
<evidence type="ECO:0000256" key="6">
    <source>
        <dbReference type="PROSITE-ProRule" id="PRU00103"/>
    </source>
</evidence>
<evidence type="ECO:0000256" key="3">
    <source>
        <dbReference type="ARBA" id="ARBA00022490"/>
    </source>
</evidence>
<dbReference type="PROSITE" id="PS51450">
    <property type="entry name" value="LRR"/>
    <property type="match status" value="3"/>
</dbReference>
<comment type="subcellular location">
    <subcellularLocation>
        <location evidence="2">Cytoplasm</location>
    </subcellularLocation>
    <subcellularLocation>
        <location evidence="1">Nucleus</location>
    </subcellularLocation>
</comment>
<dbReference type="STRING" id="988480.A0A075AQQ3"/>
<keyword evidence="4" id="KW-0677">Repeat</keyword>
<dbReference type="SUPFAM" id="SSF52075">
    <property type="entry name" value="Outer arm dynein light chain 1"/>
    <property type="match status" value="1"/>
</dbReference>
<dbReference type="InterPro" id="IPR016024">
    <property type="entry name" value="ARM-type_fold"/>
</dbReference>
<dbReference type="Gene3D" id="3.80.10.10">
    <property type="entry name" value="Ribonuclease Inhibitor"/>
    <property type="match status" value="1"/>
</dbReference>
<accession>A0A075AQQ3</accession>
<evidence type="ECO:0000256" key="1">
    <source>
        <dbReference type="ARBA" id="ARBA00004123"/>
    </source>
</evidence>
<dbReference type="InterPro" id="IPR021133">
    <property type="entry name" value="HEAT_type_2"/>
</dbReference>
<dbReference type="PANTHER" id="PTHR15651">
    <property type="entry name" value="ARMADILLO REPEAT-CONTAINING PROTEIN 8"/>
    <property type="match status" value="1"/>
</dbReference>
<evidence type="ECO:0000313" key="8">
    <source>
        <dbReference type="EMBL" id="EPZ32505.1"/>
    </source>
</evidence>
<dbReference type="EMBL" id="KE561145">
    <property type="protein sequence ID" value="EPZ32505.1"/>
    <property type="molecule type" value="Genomic_DNA"/>
</dbReference>
<dbReference type="InterPro" id="IPR000225">
    <property type="entry name" value="Armadillo"/>
</dbReference>
<dbReference type="GO" id="GO:0034657">
    <property type="term" value="C:GID complex"/>
    <property type="evidence" value="ECO:0007669"/>
    <property type="project" value="TreeGrafter"/>
</dbReference>
<feature type="repeat" description="HEAT" evidence="6">
    <location>
        <begin position="336"/>
        <end position="372"/>
    </location>
</feature>
<dbReference type="Pfam" id="PF02985">
    <property type="entry name" value="HEAT"/>
    <property type="match status" value="1"/>
</dbReference>
<evidence type="ECO:0000313" key="9">
    <source>
        <dbReference type="Proteomes" id="UP000030755"/>
    </source>
</evidence>
<dbReference type="GO" id="GO:0005634">
    <property type="term" value="C:nucleus"/>
    <property type="evidence" value="ECO:0007669"/>
    <property type="project" value="UniProtKB-SubCell"/>
</dbReference>
<dbReference type="Pfam" id="PF00514">
    <property type="entry name" value="Arm"/>
    <property type="match status" value="1"/>
</dbReference>
<evidence type="ECO:0000256" key="5">
    <source>
        <dbReference type="ARBA" id="ARBA00023242"/>
    </source>
</evidence>
<keyword evidence="3" id="KW-0963">Cytoplasm</keyword>
<name>A0A075AQQ3_ROZAC</name>
<proteinExistence type="predicted"/>
<sequence length="1096" mass="124420">MIIGNRTKKEMFISMGIIPQLMNCAKETNLDVATLIEIVIVLGSLAYGSYKTLQELVENGVCEYLLELLEKSFDNSKLCEVTTRALEAVLRYHSAPRDLIFSVGNDTRIKLLVKLLEYSGNQGVAENSALILANCCDLVGHQTMIAAAGAVPKLFKMLQNPLPRTRESALDALGSLIRDNRDLGRAIANYKRNDEYFERLSRQSSLPEAIYSATLLHLVNLPKIISYSLTNLNKVSVIENHDKTVAMTVLPALVKLLNEKIEIKTKAPLILAYLVSDNEELQKAACESDAVSKLASIITKATETTPNQLKETCLLAIAAISALREECRKQVIDCKLLPQIVKSLEDEDPSIRAAACQCAKSLSRSVKNLRTNLIDSGIAIPLLKLLNDPSLDVQLTASATICNVVLDFSPMKKIVIENNGVEILVDLLSRVTNSTMKLNVVWALKNLLYQADSTTKQKVISILTFSRLEKLLNDEDLGIQIQSVNLLRNLVCGKEQDIDLVLNNLGEAKLFKIIEHKLSSNYNDLVSQVNFPIGLHKAIFVCVNIATGNQKHKSSVMARDSILRNLLECMSHPIPEVRVATVWCTINLTWTEDIGAPEHIAKLRAMGFEEKLKLLLEDPDSEVRDRARTAVGQFNAIINHEIFEISHSLMKIDTRVKYITREFLQKNCLNNGRNKISTLVLRPKQPTDPKIKYIQNLEVLPELNEIDFKKIENIACCTKLTKLCLRNNLLRSIDNIFPLKNLTCIDLSGNLIERIPSAIKQLEKLQTLKLAHNKIELLSDFEHLKGLWNLMELDIHDNPLQGIKYWRYFILYQCRSLLYLNDQEIQQHDREISYERFGRAEKEILLENFKNAKCENFNMEKQLIDLKNHQIKLEVENKDLREALKVFQLRIKELDETLSFEKQKSSQEHSRSEKLAIQLTRPDNHSSQYNRENLQATLNKLNSVLEEKDNEIKNLKMEISHKLFDQSLLNQNNESSVSKEITSLKSKISELEKINSALNDKLKISEAKQLDLVGTKLALESKIDLVLKALPIDKRDFSFLPTFINEQIFKMQQSIATNDLIEQLEDSKTKKMNEHESELICKMQQSIATKDLIEQT</sequence>
<reference evidence="8 9" key="1">
    <citation type="journal article" date="2013" name="Curr. Biol.">
        <title>Shared signatures of parasitism and phylogenomics unite Cryptomycota and microsporidia.</title>
        <authorList>
            <person name="James T.Y."/>
            <person name="Pelin A."/>
            <person name="Bonen L."/>
            <person name="Ahrendt S."/>
            <person name="Sain D."/>
            <person name="Corradi N."/>
            <person name="Stajich J.E."/>
        </authorList>
    </citation>
    <scope>NUCLEOTIDE SEQUENCE [LARGE SCALE GENOMIC DNA]</scope>
    <source>
        <strain evidence="8 9">CSF55</strain>
    </source>
</reference>
<dbReference type="PANTHER" id="PTHR15651:SF7">
    <property type="entry name" value="ARMADILLO REPEAT-CONTAINING PROTEIN 8"/>
    <property type="match status" value="1"/>
</dbReference>
<keyword evidence="5" id="KW-0539">Nucleus</keyword>
<dbReference type="SMART" id="SM00365">
    <property type="entry name" value="LRR_SD22"/>
    <property type="match status" value="3"/>
</dbReference>
<dbReference type="Proteomes" id="UP000030755">
    <property type="component" value="Unassembled WGS sequence"/>
</dbReference>
<dbReference type="Pfam" id="PF14580">
    <property type="entry name" value="LRR_9"/>
    <property type="match status" value="1"/>
</dbReference>
<dbReference type="InterPro" id="IPR000357">
    <property type="entry name" value="HEAT"/>
</dbReference>
<keyword evidence="7" id="KW-0175">Coiled coil</keyword>
<dbReference type="InterPro" id="IPR038739">
    <property type="entry name" value="ARMC8/Vid28"/>
</dbReference>
<dbReference type="HOGENOM" id="CLU_283873_0_0_1"/>
<dbReference type="InterPro" id="IPR032675">
    <property type="entry name" value="LRR_dom_sf"/>
</dbReference>
<dbReference type="GO" id="GO:0043161">
    <property type="term" value="P:proteasome-mediated ubiquitin-dependent protein catabolic process"/>
    <property type="evidence" value="ECO:0007669"/>
    <property type="project" value="TreeGrafter"/>
</dbReference>
<evidence type="ECO:0000256" key="4">
    <source>
        <dbReference type="ARBA" id="ARBA00022737"/>
    </source>
</evidence>
<dbReference type="GO" id="GO:0005737">
    <property type="term" value="C:cytoplasm"/>
    <property type="evidence" value="ECO:0007669"/>
    <property type="project" value="UniProtKB-SubCell"/>
</dbReference>
<dbReference type="SUPFAM" id="SSF48371">
    <property type="entry name" value="ARM repeat"/>
    <property type="match status" value="2"/>
</dbReference>
<evidence type="ECO:0000256" key="7">
    <source>
        <dbReference type="SAM" id="Coils"/>
    </source>
</evidence>
<dbReference type="Gene3D" id="1.25.10.10">
    <property type="entry name" value="Leucine-rich Repeat Variant"/>
    <property type="match status" value="2"/>
</dbReference>
<dbReference type="OrthoDB" id="5559898at2759"/>
<dbReference type="InterPro" id="IPR011989">
    <property type="entry name" value="ARM-like"/>
</dbReference>
<gene>
    <name evidence="8" type="ORF">O9G_002281</name>
</gene>
<dbReference type="AlphaFoldDB" id="A0A075AQQ3"/>
<organism evidence="8 9">
    <name type="scientific">Rozella allomycis (strain CSF55)</name>
    <dbReference type="NCBI Taxonomy" id="988480"/>
    <lineage>
        <taxon>Eukaryota</taxon>
        <taxon>Fungi</taxon>
        <taxon>Fungi incertae sedis</taxon>
        <taxon>Cryptomycota</taxon>
        <taxon>Cryptomycota incertae sedis</taxon>
        <taxon>Rozella</taxon>
    </lineage>
</organism>
<keyword evidence="9" id="KW-1185">Reference proteome</keyword>
<feature type="coiled-coil region" evidence="7">
    <location>
        <begin position="931"/>
        <end position="1008"/>
    </location>
</feature>